<evidence type="ECO:0000313" key="2">
    <source>
        <dbReference type="WBParaSite" id="Pan_g5265.t1"/>
    </source>
</evidence>
<reference evidence="1" key="1">
    <citation type="journal article" date="2013" name="Genetics">
        <title>The draft genome and transcriptome of Panagrellus redivivus are shaped by the harsh demands of a free-living lifestyle.</title>
        <authorList>
            <person name="Srinivasan J."/>
            <person name="Dillman A.R."/>
            <person name="Macchietto M.G."/>
            <person name="Heikkinen L."/>
            <person name="Lakso M."/>
            <person name="Fracchia K.M."/>
            <person name="Antoshechkin I."/>
            <person name="Mortazavi A."/>
            <person name="Wong G."/>
            <person name="Sternberg P.W."/>
        </authorList>
    </citation>
    <scope>NUCLEOTIDE SEQUENCE [LARGE SCALE GENOMIC DNA]</scope>
    <source>
        <strain evidence="1">MT8872</strain>
    </source>
</reference>
<sequence>MRAAQSVARVPSTTGRTSITKLLTAYKMDVGKRQGCLPATSEHGKPIPIPACQPLEKVSLDDPITTIVSGFRAFQPSKTSANIVPTLQCSR</sequence>
<keyword evidence="1" id="KW-1185">Reference proteome</keyword>
<reference evidence="2" key="2">
    <citation type="submission" date="2020-10" db="UniProtKB">
        <authorList>
            <consortium name="WormBaseParasite"/>
        </authorList>
    </citation>
    <scope>IDENTIFICATION</scope>
</reference>
<protein>
    <submittedName>
        <fullName evidence="2">Transposase</fullName>
    </submittedName>
</protein>
<dbReference type="AlphaFoldDB" id="A0A7E4W2A1"/>
<name>A0A7E4W2A1_PANRE</name>
<dbReference type="WBParaSite" id="Pan_g5265.t1">
    <property type="protein sequence ID" value="Pan_g5265.t1"/>
    <property type="gene ID" value="Pan_g5265"/>
</dbReference>
<dbReference type="Proteomes" id="UP000492821">
    <property type="component" value="Unassembled WGS sequence"/>
</dbReference>
<evidence type="ECO:0000313" key="1">
    <source>
        <dbReference type="Proteomes" id="UP000492821"/>
    </source>
</evidence>
<proteinExistence type="predicted"/>
<organism evidence="1 2">
    <name type="scientific">Panagrellus redivivus</name>
    <name type="common">Microworm</name>
    <dbReference type="NCBI Taxonomy" id="6233"/>
    <lineage>
        <taxon>Eukaryota</taxon>
        <taxon>Metazoa</taxon>
        <taxon>Ecdysozoa</taxon>
        <taxon>Nematoda</taxon>
        <taxon>Chromadorea</taxon>
        <taxon>Rhabditida</taxon>
        <taxon>Tylenchina</taxon>
        <taxon>Panagrolaimomorpha</taxon>
        <taxon>Panagrolaimoidea</taxon>
        <taxon>Panagrolaimidae</taxon>
        <taxon>Panagrellus</taxon>
    </lineage>
</organism>
<accession>A0A7E4W2A1</accession>